<proteinExistence type="predicted"/>
<dbReference type="FunFam" id="3.40.50.300:FF:000153">
    <property type="entry name" value="Dynein axonemal heavy chain 1"/>
    <property type="match status" value="1"/>
</dbReference>
<dbReference type="AlphaFoldDB" id="A0A672RNB5"/>
<name>A0A672RNB5_SINGR</name>
<dbReference type="GO" id="GO:0030286">
    <property type="term" value="C:dynein complex"/>
    <property type="evidence" value="ECO:0007669"/>
    <property type="project" value="InterPro"/>
</dbReference>
<evidence type="ECO:0008006" key="5">
    <source>
        <dbReference type="Google" id="ProtNLM"/>
    </source>
</evidence>
<dbReference type="InterPro" id="IPR043160">
    <property type="entry name" value="Dynein_C_barrel"/>
</dbReference>
<evidence type="ECO:0000313" key="4">
    <source>
        <dbReference type="Proteomes" id="UP000472262"/>
    </source>
</evidence>
<dbReference type="GO" id="GO:0008569">
    <property type="term" value="F:minus-end-directed microtubule motor activity"/>
    <property type="evidence" value="ECO:0007669"/>
    <property type="project" value="InterPro"/>
</dbReference>
<dbReference type="Pfam" id="PF03028">
    <property type="entry name" value="Dynein_heavy"/>
    <property type="match status" value="1"/>
</dbReference>
<organism evidence="3 4">
    <name type="scientific">Sinocyclocheilus grahami</name>
    <name type="common">Dianchi golden-line fish</name>
    <name type="synonym">Barbus grahami</name>
    <dbReference type="NCBI Taxonomy" id="75366"/>
    <lineage>
        <taxon>Eukaryota</taxon>
        <taxon>Metazoa</taxon>
        <taxon>Chordata</taxon>
        <taxon>Craniata</taxon>
        <taxon>Vertebrata</taxon>
        <taxon>Euteleostomi</taxon>
        <taxon>Actinopterygii</taxon>
        <taxon>Neopterygii</taxon>
        <taxon>Teleostei</taxon>
        <taxon>Ostariophysi</taxon>
        <taxon>Cypriniformes</taxon>
        <taxon>Cyprinidae</taxon>
        <taxon>Cyprininae</taxon>
        <taxon>Sinocyclocheilus</taxon>
    </lineage>
</organism>
<dbReference type="InterPro" id="IPR004273">
    <property type="entry name" value="Dynein_heavy_D6_P-loop"/>
</dbReference>
<feature type="domain" description="Dynein heavy chain region D6 P-loop" evidence="1">
    <location>
        <begin position="137"/>
        <end position="228"/>
    </location>
</feature>
<dbReference type="Ensembl" id="ENSSGRT00000095926.1">
    <property type="protein sequence ID" value="ENSSGRP00000090138.1"/>
    <property type="gene ID" value="ENSSGRG00000045202.1"/>
</dbReference>
<protein>
    <recommendedName>
        <fullName evidence="5">Dynein heavy chain C-terminal domain-containing protein</fullName>
    </recommendedName>
</protein>
<dbReference type="Proteomes" id="UP000472262">
    <property type="component" value="Unassembled WGS sequence"/>
</dbReference>
<accession>A0A672RNB5</accession>
<dbReference type="Gene3D" id="1.20.1270.280">
    <property type="match status" value="1"/>
</dbReference>
<dbReference type="Gene3D" id="3.40.50.300">
    <property type="entry name" value="P-loop containing nucleotide triphosphate hydrolases"/>
    <property type="match status" value="1"/>
</dbReference>
<evidence type="ECO:0000313" key="3">
    <source>
        <dbReference type="Ensembl" id="ENSSGRP00000090138.1"/>
    </source>
</evidence>
<dbReference type="GO" id="GO:0045505">
    <property type="term" value="F:dynein intermediate chain binding"/>
    <property type="evidence" value="ECO:0007669"/>
    <property type="project" value="InterPro"/>
</dbReference>
<dbReference type="PANTHER" id="PTHR22878">
    <property type="entry name" value="DYNEIN HEAVY CHAIN 6, AXONEMAL-LIKE-RELATED"/>
    <property type="match status" value="1"/>
</dbReference>
<dbReference type="InParanoid" id="A0A672RNB5"/>
<reference evidence="3" key="1">
    <citation type="submission" date="2025-08" db="UniProtKB">
        <authorList>
            <consortium name="Ensembl"/>
        </authorList>
    </citation>
    <scope>IDENTIFICATION</scope>
</reference>
<dbReference type="InterPro" id="IPR027417">
    <property type="entry name" value="P-loop_NTPase"/>
</dbReference>
<reference evidence="3" key="2">
    <citation type="submission" date="2025-09" db="UniProtKB">
        <authorList>
            <consortium name="Ensembl"/>
        </authorList>
    </citation>
    <scope>IDENTIFICATION</scope>
</reference>
<dbReference type="GO" id="GO:0051959">
    <property type="term" value="F:dynein light intermediate chain binding"/>
    <property type="evidence" value="ECO:0007669"/>
    <property type="project" value="InterPro"/>
</dbReference>
<dbReference type="InterPro" id="IPR026983">
    <property type="entry name" value="DHC"/>
</dbReference>
<evidence type="ECO:0000259" key="1">
    <source>
        <dbReference type="Pfam" id="PF03028"/>
    </source>
</evidence>
<dbReference type="Gene3D" id="3.10.490.20">
    <property type="match status" value="1"/>
</dbReference>
<feature type="domain" description="Dynein heavy chain C-terminal" evidence="2">
    <location>
        <begin position="324"/>
        <end position="599"/>
    </location>
</feature>
<keyword evidence="4" id="KW-1185">Reference proteome</keyword>
<dbReference type="InterPro" id="IPR041228">
    <property type="entry name" value="Dynein_C"/>
</dbReference>
<evidence type="ECO:0000259" key="2">
    <source>
        <dbReference type="Pfam" id="PF18199"/>
    </source>
</evidence>
<sequence>MFAFLLCSRILMNDSKIDMVMAILVIRGRPQHQAPNPAPNWLSMRTWQDMLSLSTLPTFSNLPESFSKHESAFKSILYSSHTCREPLPGEWDSALDSFQNLLVLRCLRADRLTHGLQDFVASQLGQNFIEPQVPTHIEVMKFSKKMSTISLGQGQGPSAEAMMHSAMEKGQWVFFQNCHLAPSWMPSLERLIENIDPDKVHRDFRLWLGSLPNNKFPVSILQNGSKMTIVPPRGIKANLLRTYASLTDDFIISCTKVPVEKNLRLSSCLCVFSLEFTDGDLHICISQLKMFLDEYQNIPYKAKPDNYYSDYSLMHTLFSPLHIKIIEEIVKGIVEKIPSLINVQEGVNKYPVMYEESMNTVLVQEVIRYNKLLSVISRRLSDLVKALKGLVVMSSELELISNSLFINAVPELWKAKPLASWVSDLVQRISFLQNWISDGIPAVFWISGCFFPQAFLTGALQNFACSSSVSIDIIAFDFKVHNLFSAARVSSELTEGPEIGCFVHGLYLEGARWDAETGQFAESRPKELYKEMAVIWMVPVPNRKPPQSGIYVCPIYKTLTRAGTLSTTGGHSPNYVIAVELPTDRTQGHWVKQGVALICDLDY</sequence>
<dbReference type="FunFam" id="3.10.490.20:FF:000001">
    <property type="entry name" value="dynein heavy chain 7, axonemal"/>
    <property type="match status" value="1"/>
</dbReference>
<dbReference type="OMA" id="CHINIIF"/>
<dbReference type="GO" id="GO:0007018">
    <property type="term" value="P:microtubule-based movement"/>
    <property type="evidence" value="ECO:0007669"/>
    <property type="project" value="InterPro"/>
</dbReference>
<dbReference type="Pfam" id="PF18199">
    <property type="entry name" value="Dynein_C"/>
    <property type="match status" value="1"/>
</dbReference>
<dbReference type="PANTHER" id="PTHR22878:SF73">
    <property type="entry name" value="DYNEIN AXONEMAL HEAVY CHAIN 1"/>
    <property type="match status" value="1"/>
</dbReference>